<dbReference type="InterPro" id="IPR001680">
    <property type="entry name" value="WD40_rpt"/>
</dbReference>
<dbReference type="PROSITE" id="PS50294">
    <property type="entry name" value="WD_REPEATS_REGION"/>
    <property type="match status" value="1"/>
</dbReference>
<dbReference type="PANTHER" id="PTHR45625">
    <property type="entry name" value="PEPTIDYL-PROLYL CIS-TRANS ISOMERASE-RELATED"/>
    <property type="match status" value="1"/>
</dbReference>
<feature type="repeat" description="WD" evidence="7">
    <location>
        <begin position="67"/>
        <end position="99"/>
    </location>
</feature>
<dbReference type="RefSeq" id="XP_003074594.1">
    <property type="nucleotide sequence ID" value="XM_003074547.1"/>
</dbReference>
<dbReference type="GO" id="GO:0003755">
    <property type="term" value="F:peptidyl-prolyl cis-trans isomerase activity"/>
    <property type="evidence" value="ECO:0007669"/>
    <property type="project" value="UniProtKB-KW"/>
</dbReference>
<evidence type="ECO:0000256" key="2">
    <source>
        <dbReference type="ARBA" id="ARBA00013194"/>
    </source>
</evidence>
<evidence type="ECO:0000256" key="3">
    <source>
        <dbReference type="ARBA" id="ARBA00022574"/>
    </source>
</evidence>
<keyword evidence="5" id="KW-0697">Rotamase</keyword>
<dbReference type="FunCoup" id="Q01FP9">
    <property type="interactions" value="1874"/>
</dbReference>
<evidence type="ECO:0000259" key="9">
    <source>
        <dbReference type="PROSITE" id="PS50072"/>
    </source>
</evidence>
<dbReference type="Proteomes" id="UP000195557">
    <property type="component" value="Unassembled WGS sequence"/>
</dbReference>
<dbReference type="KEGG" id="ota:OT_ostta01g05420"/>
<gene>
    <name evidence="11" type="ORF">BE221DRAFT_62074</name>
    <name evidence="10" type="ORF">OT_ostta01g05420</name>
</gene>
<organism evidence="10 12">
    <name type="scientific">Ostreococcus tauri</name>
    <name type="common">Marine green alga</name>
    <dbReference type="NCBI Taxonomy" id="70448"/>
    <lineage>
        <taxon>Eukaryota</taxon>
        <taxon>Viridiplantae</taxon>
        <taxon>Chlorophyta</taxon>
        <taxon>Mamiellophyceae</taxon>
        <taxon>Mamiellales</taxon>
        <taxon>Bathycoccaceae</taxon>
        <taxon>Ostreococcus</taxon>
    </lineage>
</organism>
<dbReference type="GO" id="GO:0005634">
    <property type="term" value="C:nucleus"/>
    <property type="evidence" value="ECO:0007669"/>
    <property type="project" value="UniProtKB-ARBA"/>
</dbReference>
<evidence type="ECO:0000256" key="5">
    <source>
        <dbReference type="ARBA" id="ARBA00023110"/>
    </source>
</evidence>
<name>Q01FP9_OSTTA</name>
<accession>A0A1Y5I5X5</accession>
<evidence type="ECO:0000256" key="7">
    <source>
        <dbReference type="PROSITE-ProRule" id="PRU00221"/>
    </source>
</evidence>
<reference evidence="11" key="3">
    <citation type="submission" date="2017-04" db="EMBL/GenBank/DDBJ databases">
        <title>Population genomics of picophytoplankton unveils novel chromosome hypervariability.</title>
        <authorList>
            <consortium name="DOE Joint Genome Institute"/>
            <person name="Blanc-Mathieu R."/>
            <person name="Krasovec M."/>
            <person name="Hebrard M."/>
            <person name="Yau S."/>
            <person name="Desgranges E."/>
            <person name="Martin J."/>
            <person name="Schackwitz W."/>
            <person name="Kuo A."/>
            <person name="Salin G."/>
            <person name="Donnadieu C."/>
            <person name="Desdevises Y."/>
            <person name="Sanchez-Ferandin S."/>
            <person name="Moreau H."/>
            <person name="Rivals E."/>
            <person name="Grigoriev I.V."/>
            <person name="Grimsley N."/>
            <person name="Eyre-Walker A."/>
            <person name="Piganeau G."/>
        </authorList>
    </citation>
    <scope>NUCLEOTIDE SEQUENCE [LARGE SCALE GENOMIC DNA]</scope>
    <source>
        <strain evidence="11">RCC 1115</strain>
    </source>
</reference>
<dbReference type="Pfam" id="PF00400">
    <property type="entry name" value="WD40"/>
    <property type="match status" value="2"/>
</dbReference>
<evidence type="ECO:0000313" key="11">
    <source>
        <dbReference type="EMBL" id="OUS42445.1"/>
    </source>
</evidence>
<dbReference type="PROSITE" id="PS50072">
    <property type="entry name" value="CSA_PPIASE_2"/>
    <property type="match status" value="1"/>
</dbReference>
<dbReference type="EC" id="5.2.1.8" evidence="2"/>
<dbReference type="OrthoDB" id="10264753at2759"/>
<reference evidence="10" key="2">
    <citation type="journal article" date="2014" name="BMC Genomics">
        <title>An improved genome of the model marine alga Ostreococcus tauri unfolds by assessing Illumina de novo assemblies.</title>
        <authorList>
            <person name="Blanc-Mathieu R."/>
            <person name="Verhelst B."/>
            <person name="Derelle E."/>
            <person name="Rombauts S."/>
            <person name="Bouget F.Y."/>
            <person name="Carre I."/>
            <person name="Chateau A."/>
            <person name="Eyre-Walker A."/>
            <person name="Grimsley N."/>
            <person name="Moreau H."/>
            <person name="Piegu B."/>
            <person name="Rivals E."/>
            <person name="Schackwitz W."/>
            <person name="Van de Peer Y."/>
            <person name="Piganeau G."/>
        </authorList>
    </citation>
    <scope>NUCLEOTIDE SEQUENCE</scope>
    <source>
        <strain evidence="10">RCC4221</strain>
    </source>
</reference>
<dbReference type="InterPro" id="IPR036322">
    <property type="entry name" value="WD40_repeat_dom_sf"/>
</dbReference>
<evidence type="ECO:0000256" key="8">
    <source>
        <dbReference type="SAM" id="MobiDB-lite"/>
    </source>
</evidence>
<dbReference type="EMBL" id="KZ155838">
    <property type="protein sequence ID" value="OUS42445.1"/>
    <property type="molecule type" value="Genomic_DNA"/>
</dbReference>
<keyword evidence="3 7" id="KW-0853">WD repeat</keyword>
<dbReference type="PRINTS" id="PR00153">
    <property type="entry name" value="CSAPPISMRASE"/>
</dbReference>
<protein>
    <recommendedName>
        <fullName evidence="2">peptidylprolyl isomerase</fullName>
        <ecNumber evidence="2">5.2.1.8</ecNumber>
    </recommendedName>
</protein>
<dbReference type="InterPro" id="IPR002130">
    <property type="entry name" value="Cyclophilin-type_PPIase_dom"/>
</dbReference>
<dbReference type="Pfam" id="PF00160">
    <property type="entry name" value="Pro_isomerase"/>
    <property type="match status" value="1"/>
</dbReference>
<dbReference type="Gene3D" id="2.40.100.10">
    <property type="entry name" value="Cyclophilin-like"/>
    <property type="match status" value="1"/>
</dbReference>
<dbReference type="PROSITE" id="PS50082">
    <property type="entry name" value="WD_REPEATS_2"/>
    <property type="match status" value="1"/>
</dbReference>
<dbReference type="CDD" id="cd01927">
    <property type="entry name" value="cyclophilin_WD40"/>
    <property type="match status" value="1"/>
</dbReference>
<keyword evidence="6" id="KW-0413">Isomerase</keyword>
<evidence type="ECO:0000256" key="4">
    <source>
        <dbReference type="ARBA" id="ARBA00022737"/>
    </source>
</evidence>
<dbReference type="GeneID" id="9832472"/>
<dbReference type="Proteomes" id="UP000009170">
    <property type="component" value="Unassembled WGS sequence"/>
</dbReference>
<dbReference type="EMBL" id="CAID01000001">
    <property type="protein sequence ID" value="CAL50445.1"/>
    <property type="molecule type" value="Genomic_DNA"/>
</dbReference>
<comment type="catalytic activity">
    <reaction evidence="1">
        <text>[protein]-peptidylproline (omega=180) = [protein]-peptidylproline (omega=0)</text>
        <dbReference type="Rhea" id="RHEA:16237"/>
        <dbReference type="Rhea" id="RHEA-COMP:10747"/>
        <dbReference type="Rhea" id="RHEA-COMP:10748"/>
        <dbReference type="ChEBI" id="CHEBI:83833"/>
        <dbReference type="ChEBI" id="CHEBI:83834"/>
        <dbReference type="EC" id="5.2.1.8"/>
    </reaction>
</comment>
<evidence type="ECO:0000256" key="6">
    <source>
        <dbReference type="ARBA" id="ARBA00023235"/>
    </source>
</evidence>
<keyword evidence="12" id="KW-1185">Reference proteome</keyword>
<dbReference type="InterPro" id="IPR029000">
    <property type="entry name" value="Cyclophilin-like_dom_sf"/>
</dbReference>
<dbReference type="STRING" id="70448.Q01FP9"/>
<feature type="domain" description="PPIase cyclophilin-type" evidence="9">
    <location>
        <begin position="478"/>
        <end position="632"/>
    </location>
</feature>
<dbReference type="InterPro" id="IPR015943">
    <property type="entry name" value="WD40/YVTN_repeat-like_dom_sf"/>
</dbReference>
<accession>A0A454XQ76</accession>
<evidence type="ECO:0000313" key="10">
    <source>
        <dbReference type="EMBL" id="CAL50445.1"/>
    </source>
</evidence>
<dbReference type="OMA" id="GMVEYWR"/>
<dbReference type="Gene3D" id="2.130.10.10">
    <property type="entry name" value="YVTN repeat-like/Quinoprotein amine dehydrogenase"/>
    <property type="match status" value="1"/>
</dbReference>
<evidence type="ECO:0000313" key="12">
    <source>
        <dbReference type="Proteomes" id="UP000009170"/>
    </source>
</evidence>
<dbReference type="InterPro" id="IPR044666">
    <property type="entry name" value="Cyclophilin_A-like"/>
</dbReference>
<dbReference type="SMART" id="SM00320">
    <property type="entry name" value="WD40"/>
    <property type="match status" value="4"/>
</dbReference>
<dbReference type="SUPFAM" id="SSF50978">
    <property type="entry name" value="WD40 repeat-like"/>
    <property type="match status" value="1"/>
</dbReference>
<reference evidence="10 12" key="1">
    <citation type="journal article" date="2006" name="Proc. Natl. Acad. Sci. U.S.A.">
        <title>Genome analysis of the smallest free-living eukaryote Ostreococcus tauri unveils many unique features.</title>
        <authorList>
            <person name="Derelle E."/>
            <person name="Ferraz C."/>
            <person name="Rombauts S."/>
            <person name="Rouze P."/>
            <person name="Worden A.Z."/>
            <person name="Robbens S."/>
            <person name="Partensky F."/>
            <person name="Degroeve S."/>
            <person name="Echeynie S."/>
            <person name="Cooke R."/>
            <person name="Saeys Y."/>
            <person name="Wuyts J."/>
            <person name="Jabbari K."/>
            <person name="Bowler C."/>
            <person name="Panaud O."/>
            <person name="Piegu B."/>
            <person name="Ball S.G."/>
            <person name="Ral J.-P."/>
            <person name="Bouget F.-Y."/>
            <person name="Piganeau G."/>
            <person name="De Baets B."/>
            <person name="Picard A."/>
            <person name="Delseny M."/>
            <person name="Demaille J."/>
            <person name="Van de Peer Y."/>
            <person name="Moreau H."/>
        </authorList>
    </citation>
    <scope>NUCLEOTIDE SEQUENCE [LARGE SCALE GENOMIC DNA]</scope>
    <source>
        <strain evidence="10 12">OTTH0595</strain>
    </source>
</reference>
<dbReference type="SUPFAM" id="SSF50891">
    <property type="entry name" value="Cyclophilin-like"/>
    <property type="match status" value="1"/>
</dbReference>
<dbReference type="PANTHER" id="PTHR45625:SF4">
    <property type="entry name" value="PEPTIDYLPROLYL ISOMERASE DOMAIN AND WD REPEAT-CONTAINING PROTEIN 1"/>
    <property type="match status" value="1"/>
</dbReference>
<dbReference type="FunFam" id="2.40.100.10:FF:000003">
    <property type="entry name" value="Peptidylprolyl isomerase domain and WD repeat-containing 1"/>
    <property type="match status" value="1"/>
</dbReference>
<feature type="region of interest" description="Disordered" evidence="8">
    <location>
        <begin position="1"/>
        <end position="39"/>
    </location>
</feature>
<keyword evidence="4" id="KW-0677">Repeat</keyword>
<dbReference type="AlphaFoldDB" id="Q01FP9"/>
<evidence type="ECO:0000256" key="1">
    <source>
        <dbReference type="ARBA" id="ARBA00000971"/>
    </source>
</evidence>
<proteinExistence type="predicted"/>
<dbReference type="InParanoid" id="Q01FP9"/>
<accession>Q01FP9</accession>
<sequence length="635" mass="70415">MSDGPPAEVARPVDVTHPNDASADDVGAPGDWLFGPDAPPAKKKRKTLAHEAVYLDALPSASMYERSFMHRDVVTHAVFAPSHDFFVTASRDGHIKFWKKRNQGVEFVKHFRAHSSEIVGLCVSADGSACATIGEDKTCKVFDVVNFDMVMMLKLKFKPSACEFVYKRGDAVQAIAIGDDKGVIRVYDALSSSVEPVKTLENLHRSAITALRYNAAKQCVISAEEKGMLEYWSSRPEDEFAALTSSNNTGVDFKYKLDTDLFALAKGKTTAYTIEVSADGEKFSTTGEDRHVRIFRWKNGKLIKDIDETLAYAEDIQRSGNEKYALEDIDFGRRLAVEREMSTSLEKWAWPNALFDESGNFLIYATHLGIKVVNLVTNRCPRIIGKVENTERFTRLALFQGVPQKDKRARGSGKDVKVAEKDPTIVACAFNKVRMYIFSSREPEEGDDVATGRDVFNEKPRAEEMLASSSLPSARSGLATSAVIHTTLGDIHVDFFTNECPKTCENFSTHARNGYYDGIVFHRVIKNFMIQTGDPLGDGTGGHSIWGGEFEDEIVRDLKHDRPFTVSMANAGPNTNGSQFFITTVATPWLDGKHTVFGRVTRGSDVVKAIECAKCDKGDRPLETISMLSITLKYN</sequence>